<dbReference type="Gene3D" id="2.60.40.10">
    <property type="entry name" value="Immunoglobulins"/>
    <property type="match status" value="1"/>
</dbReference>
<evidence type="ECO:0000256" key="2">
    <source>
        <dbReference type="ARBA" id="ARBA00022729"/>
    </source>
</evidence>
<evidence type="ECO:0000256" key="3">
    <source>
        <dbReference type="ARBA" id="ARBA00022801"/>
    </source>
</evidence>
<evidence type="ECO:0000313" key="6">
    <source>
        <dbReference type="Proteomes" id="UP001057753"/>
    </source>
</evidence>
<dbReference type="GO" id="GO:0008422">
    <property type="term" value="F:beta-glucosidase activity"/>
    <property type="evidence" value="ECO:0007669"/>
    <property type="project" value="UniProtKB-ARBA"/>
</dbReference>
<dbReference type="Gene3D" id="3.40.50.1700">
    <property type="entry name" value="Glycoside hydrolase family 3 C-terminal domain"/>
    <property type="match status" value="1"/>
</dbReference>
<dbReference type="InterPro" id="IPR002772">
    <property type="entry name" value="Glyco_hydro_3_C"/>
</dbReference>
<dbReference type="InterPro" id="IPR036881">
    <property type="entry name" value="Glyco_hydro_3_C_sf"/>
</dbReference>
<dbReference type="InterPro" id="IPR036962">
    <property type="entry name" value="Glyco_hydro_3_N_sf"/>
</dbReference>
<dbReference type="CDD" id="cd23343">
    <property type="entry name" value="beta-trefoil_FSCN_BglX-like"/>
    <property type="match status" value="1"/>
</dbReference>
<reference evidence="5" key="1">
    <citation type="submission" date="2020-06" db="EMBL/GenBank/DDBJ databases">
        <title>Insight into the genomes of haloalkaliphilic bacilli from Kenyan soda lakes.</title>
        <authorList>
            <person name="Mwirichia R."/>
            <person name="Villamizar G.C."/>
            <person name="Poehlein A."/>
            <person name="Mugweru J."/>
            <person name="Kipnyargis A."/>
            <person name="Kiplimo D."/>
            <person name="Orwa P."/>
            <person name="Daniel R."/>
        </authorList>
    </citation>
    <scope>NUCLEOTIDE SEQUENCE</scope>
    <source>
        <strain evidence="5">B1096_S55</strain>
    </source>
</reference>
<dbReference type="InterPro" id="IPR013783">
    <property type="entry name" value="Ig-like_fold"/>
</dbReference>
<dbReference type="SUPFAM" id="SSF52279">
    <property type="entry name" value="Beta-D-glucan exohydrolase, C-terminal domain"/>
    <property type="match status" value="1"/>
</dbReference>
<organism evidence="5 6">
    <name type="scientific">Salipaludibacillus agaradhaerens</name>
    <name type="common">Bacillus agaradhaerens</name>
    <dbReference type="NCBI Taxonomy" id="76935"/>
    <lineage>
        <taxon>Bacteria</taxon>
        <taxon>Bacillati</taxon>
        <taxon>Bacillota</taxon>
        <taxon>Bacilli</taxon>
        <taxon>Bacillales</taxon>
        <taxon>Bacillaceae</taxon>
    </lineage>
</organism>
<gene>
    <name evidence="5" type="ORF">HXA33_14050</name>
</gene>
<dbReference type="Proteomes" id="UP001057753">
    <property type="component" value="Unassembled WGS sequence"/>
</dbReference>
<evidence type="ECO:0000313" key="5">
    <source>
        <dbReference type="EMBL" id="MCR6097670.1"/>
    </source>
</evidence>
<dbReference type="Gene3D" id="2.60.120.380">
    <property type="match status" value="1"/>
</dbReference>
<dbReference type="InterPro" id="IPR017853">
    <property type="entry name" value="GH"/>
</dbReference>
<evidence type="ECO:0000259" key="4">
    <source>
        <dbReference type="SMART" id="SM01217"/>
    </source>
</evidence>
<dbReference type="SUPFAM" id="SSF49785">
    <property type="entry name" value="Galactose-binding domain-like"/>
    <property type="match status" value="1"/>
</dbReference>
<dbReference type="PANTHER" id="PTHR42721:SF3">
    <property type="entry name" value="BETA-D-XYLOSIDASE 5-RELATED"/>
    <property type="match status" value="1"/>
</dbReference>
<dbReference type="SMART" id="SM01217">
    <property type="entry name" value="Fn3_like"/>
    <property type="match status" value="1"/>
</dbReference>
<keyword evidence="3 5" id="KW-0378">Hydrolase</keyword>
<dbReference type="Pfam" id="PF01915">
    <property type="entry name" value="Glyco_hydro_3_C"/>
    <property type="match status" value="1"/>
</dbReference>
<keyword evidence="6" id="KW-1185">Reference proteome</keyword>
<dbReference type="Pfam" id="PF00933">
    <property type="entry name" value="Glyco_hydro_3"/>
    <property type="match status" value="1"/>
</dbReference>
<comment type="similarity">
    <text evidence="1">Belongs to the glycosyl hydrolase 3 family.</text>
</comment>
<dbReference type="RefSeq" id="WP_257822064.1">
    <property type="nucleotide sequence ID" value="NZ_JABXYM010000001.1"/>
</dbReference>
<keyword evidence="2" id="KW-0732">Signal</keyword>
<proteinExistence type="inferred from homology"/>
<dbReference type="SUPFAM" id="SSF50405">
    <property type="entry name" value="Actin-crosslinking proteins"/>
    <property type="match status" value="1"/>
</dbReference>
<dbReference type="GO" id="GO:0046556">
    <property type="term" value="F:alpha-L-arabinofuranosidase activity"/>
    <property type="evidence" value="ECO:0007669"/>
    <property type="project" value="TreeGrafter"/>
</dbReference>
<dbReference type="GO" id="GO:0045493">
    <property type="term" value="P:xylan catabolic process"/>
    <property type="evidence" value="ECO:0007669"/>
    <property type="project" value="InterPro"/>
</dbReference>
<dbReference type="GO" id="GO:0031222">
    <property type="term" value="P:arabinan catabolic process"/>
    <property type="evidence" value="ECO:0007669"/>
    <property type="project" value="TreeGrafter"/>
</dbReference>
<evidence type="ECO:0000256" key="1">
    <source>
        <dbReference type="ARBA" id="ARBA00005336"/>
    </source>
</evidence>
<dbReference type="PANTHER" id="PTHR42721">
    <property type="entry name" value="SUGAR HYDROLASE-RELATED"/>
    <property type="match status" value="1"/>
</dbReference>
<dbReference type="Gene3D" id="2.60.120.260">
    <property type="entry name" value="Galactose-binding domain-like"/>
    <property type="match status" value="1"/>
</dbReference>
<dbReference type="PRINTS" id="PR00133">
    <property type="entry name" value="GLHYDRLASE3"/>
</dbReference>
<dbReference type="GO" id="GO:0009044">
    <property type="term" value="F:xylan 1,4-beta-xylosidase activity"/>
    <property type="evidence" value="ECO:0007669"/>
    <property type="project" value="InterPro"/>
</dbReference>
<dbReference type="Pfam" id="PF14310">
    <property type="entry name" value="Fn3-like"/>
    <property type="match status" value="1"/>
</dbReference>
<dbReference type="InterPro" id="IPR001764">
    <property type="entry name" value="Glyco_hydro_3_N"/>
</dbReference>
<accession>A0A9Q4B3W5</accession>
<name>A0A9Q4B3W5_SALAG</name>
<comment type="caution">
    <text evidence="5">The sequence shown here is derived from an EMBL/GenBank/DDBJ whole genome shotgun (WGS) entry which is preliminary data.</text>
</comment>
<dbReference type="SUPFAM" id="SSF51445">
    <property type="entry name" value="(Trans)glycosidases"/>
    <property type="match status" value="1"/>
</dbReference>
<dbReference type="InterPro" id="IPR008979">
    <property type="entry name" value="Galactose-bd-like_sf"/>
</dbReference>
<feature type="domain" description="Fibronectin type III-like" evidence="4">
    <location>
        <begin position="729"/>
        <end position="800"/>
    </location>
</feature>
<sequence length="937" mass="104967">MTNRVTYPFQQTELSLVERVEDLVQRLTIDEKVASMIQYQPAIPRLGIRAWKQGTEAAHGVAWLGEATVFPQSIGLSHTWDCRLLKQIGEVISDEARVYYEKKPELHGLTLWAPTVDMARDPRWGRTEEAYGEDPMLTGQLTTALVKGMQGDHPVYLKTVATLKHFLANNNEKDREKCSASIDPRNLFEYYLQAFKPAFVEGKAGSLMTAYNAINGSPAPLHPLLKEVVKGKWGLDGFIVSDAGDVLGLVHDHGYFATYAEAVAASIKSGIDSITDDTEQTKEAIHEAIRLGLLNEADMDHALKNAFRIRFRLGEFDDYHPYTTIPASKLLASEHKQLAYEAAQKQIVLLKNDGILPLDKKVSETLAVIGPLANDNHIDWYSGTPAYKTTPLEGLKKTFKKNDVTYHHGHSLIRLKASETNRYIYLNQEDNYMLTASEDQPHKAEVFELMDWGWGNYTLKSTSTGKYVTVGEKGLTATANEAKGWFVKEQVTFETSDREDVWKMKAWDGQIIALAHNDSLTVPTTTVPKGMEEFQLEVVEDGITAAVEAAKHADTAVVILGNNPYINGKECIDRQDICLPPAQEKLLQAVSEVNSRTVLVLVSSYPYAIIWAQDHLPAIVHTSHAGPDLGEALGDVLSGDYNPAGRLSMTWYRSIHQLPDMMNYDIIKGKRTYQYFDGDVLYPFGHGLSYSKFSYDDIKLDKSYVHVESDERVTTKATIGNIGDVDGDEVIQLYVRKADESRVVRPLKTLKHFKRVHVKPGEKEQITFEVKVDDLAIWDVTRERYCVETGTYAIMIGPSSAETPLIATLNVVGEVMPSRQFITRVHAYHYDDYENMYLTEGDGIEHYCVRTQGDKGWIAFKETDVPSENALLNITVFSHGSTGKLLLKAEDEHIGEANVFPLTNWQTITIPVNLKPGLYTLIIELQGDLSLSTIQLV</sequence>
<dbReference type="EMBL" id="JABXYM010000001">
    <property type="protein sequence ID" value="MCR6097670.1"/>
    <property type="molecule type" value="Genomic_DNA"/>
</dbReference>
<dbReference type="FunFam" id="2.60.40.10:FF:000495">
    <property type="entry name" value="Periplasmic beta-glucosidase"/>
    <property type="match status" value="1"/>
</dbReference>
<dbReference type="InterPro" id="IPR044993">
    <property type="entry name" value="BXL"/>
</dbReference>
<dbReference type="InterPro" id="IPR008999">
    <property type="entry name" value="Actin-crosslinking"/>
</dbReference>
<dbReference type="Gene3D" id="3.20.20.300">
    <property type="entry name" value="Glycoside hydrolase, family 3, N-terminal domain"/>
    <property type="match status" value="1"/>
</dbReference>
<dbReference type="AlphaFoldDB" id="A0A9Q4B3W5"/>
<protein>
    <submittedName>
        <fullName evidence="5">Glycoside hydrolase family 3 C-terminal domain-containing protein</fullName>
    </submittedName>
</protein>
<dbReference type="InterPro" id="IPR026891">
    <property type="entry name" value="Fn3-like"/>
</dbReference>